<evidence type="ECO:0000313" key="2">
    <source>
        <dbReference type="EMBL" id="WNQ12609.1"/>
    </source>
</evidence>
<dbReference type="InterPro" id="IPR006171">
    <property type="entry name" value="TOPRIM_dom"/>
</dbReference>
<accession>A0AA96LEJ5</accession>
<dbReference type="KEGG" id="paun:MJA45_06145"/>
<keyword evidence="3" id="KW-1185">Reference proteome</keyword>
<dbReference type="Gene3D" id="3.40.1360.10">
    <property type="match status" value="1"/>
</dbReference>
<dbReference type="EMBL" id="CP130318">
    <property type="protein sequence ID" value="WNQ12609.1"/>
    <property type="molecule type" value="Genomic_DNA"/>
</dbReference>
<name>A0AA96LEJ5_9BACL</name>
<organism evidence="2 3">
    <name type="scientific">Paenibacillus aurantius</name>
    <dbReference type="NCBI Taxonomy" id="2918900"/>
    <lineage>
        <taxon>Bacteria</taxon>
        <taxon>Bacillati</taxon>
        <taxon>Bacillota</taxon>
        <taxon>Bacilli</taxon>
        <taxon>Bacillales</taxon>
        <taxon>Paenibacillaceae</taxon>
        <taxon>Paenibacillus</taxon>
    </lineage>
</organism>
<gene>
    <name evidence="2" type="ORF">MJA45_06145</name>
</gene>
<dbReference type="SMART" id="SM00493">
    <property type="entry name" value="TOPRIM"/>
    <property type="match status" value="1"/>
</dbReference>
<protein>
    <submittedName>
        <fullName evidence="2">DNA primase</fullName>
    </submittedName>
</protein>
<reference evidence="2 3" key="1">
    <citation type="submission" date="2022-02" db="EMBL/GenBank/DDBJ databases">
        <title>Paenibacillus sp. MBLB1776 Whole Genome Shotgun Sequencing.</title>
        <authorList>
            <person name="Hwang C.Y."/>
            <person name="Cho E.-S."/>
            <person name="Seo M.-J."/>
        </authorList>
    </citation>
    <scope>NUCLEOTIDE SEQUENCE [LARGE SCALE GENOMIC DNA]</scope>
    <source>
        <strain evidence="2 3">MBLB1776</strain>
    </source>
</reference>
<dbReference type="Proteomes" id="UP001305702">
    <property type="component" value="Chromosome"/>
</dbReference>
<evidence type="ECO:0000259" key="1">
    <source>
        <dbReference type="PROSITE" id="PS50880"/>
    </source>
</evidence>
<evidence type="ECO:0000313" key="3">
    <source>
        <dbReference type="Proteomes" id="UP001305702"/>
    </source>
</evidence>
<proteinExistence type="predicted"/>
<dbReference type="PANTHER" id="PTHR39156">
    <property type="entry name" value="RIBONUCLEASE M5"/>
    <property type="match status" value="1"/>
</dbReference>
<feature type="domain" description="Toprim" evidence="1">
    <location>
        <begin position="2"/>
        <end position="86"/>
    </location>
</feature>
<dbReference type="GO" id="GO:0006364">
    <property type="term" value="P:rRNA processing"/>
    <property type="evidence" value="ECO:0007669"/>
    <property type="project" value="TreeGrafter"/>
</dbReference>
<dbReference type="SUPFAM" id="SSF110455">
    <property type="entry name" value="Toprim domain"/>
    <property type="match status" value="1"/>
</dbReference>
<dbReference type="RefSeq" id="WP_315606387.1">
    <property type="nucleotide sequence ID" value="NZ_CP130318.1"/>
</dbReference>
<dbReference type="AlphaFoldDB" id="A0AA96LEJ5"/>
<dbReference type="PROSITE" id="PS50880">
    <property type="entry name" value="TOPRIM"/>
    <property type="match status" value="1"/>
</dbReference>
<dbReference type="PANTHER" id="PTHR39156:SF2">
    <property type="entry name" value="DNA PRIMASE (BACTERIAL TYPE) AND SMALL PRIMASE-LIKE PROTEINS"/>
    <property type="match status" value="1"/>
</dbReference>
<dbReference type="GO" id="GO:0043822">
    <property type="term" value="F:ribonuclease M5 activity"/>
    <property type="evidence" value="ECO:0007669"/>
    <property type="project" value="TreeGrafter"/>
</dbReference>
<sequence>MEIAIIVEGKNDRSRLRRVICDEALIVMTGGTPGTEQLVRLRKQIGGLPVYIFTDNDASGKKIRAILSDAFPDAEQIYTRRGYAGVEGTPEEYLIQQLEKAGLEDLIIYPPLIGEAELRYELQKVDHKRHRKDAEHGRGKNSL</sequence>